<organism evidence="1">
    <name type="scientific">Collimonas fungivorans</name>
    <dbReference type="NCBI Taxonomy" id="158899"/>
    <lineage>
        <taxon>Bacteria</taxon>
        <taxon>Pseudomonadati</taxon>
        <taxon>Pseudomonadota</taxon>
        <taxon>Betaproteobacteria</taxon>
        <taxon>Burkholderiales</taxon>
        <taxon>Oxalobacteraceae</taxon>
        <taxon>Collimonas</taxon>
    </lineage>
</organism>
<dbReference type="Gene3D" id="3.40.50.2000">
    <property type="entry name" value="Glycogen Phosphorylase B"/>
    <property type="match status" value="1"/>
</dbReference>
<reference evidence="1 2" key="1">
    <citation type="submission" date="2015-11" db="EMBL/GenBank/DDBJ databases">
        <title>Exploring the genomic traits of fungus-feeding bacterial genus Collimonas.</title>
        <authorList>
            <person name="Song C."/>
            <person name="Schmidt R."/>
            <person name="de Jager V."/>
            <person name="Krzyzanowska D."/>
            <person name="Jongedijk E."/>
            <person name="Cankar K."/>
            <person name="Beekwilder J."/>
            <person name="van Veen A."/>
            <person name="de Boer W."/>
            <person name="van Veen J.A."/>
            <person name="Garbeva P."/>
        </authorList>
    </citation>
    <scope>NUCLEOTIDE SEQUENCE [LARGE SCALE GENOMIC DNA]</scope>
    <source>
        <strain evidence="1 2">Ter6</strain>
    </source>
</reference>
<proteinExistence type="predicted"/>
<dbReference type="PANTHER" id="PTHR46656">
    <property type="entry name" value="PUTATIVE-RELATED"/>
    <property type="match status" value="1"/>
</dbReference>
<name>A0A127P8Z7_9BURK</name>
<dbReference type="Proteomes" id="UP000072421">
    <property type="component" value="Chromosome"/>
</dbReference>
<sequence length="441" mass="50101">MIIIIYSETNAGSIASNLGLPEYSYYFVLKEFRPVLEQLGIVVAVSDPAREVDEIYRNALAHGESCVFLSFSPPHKTVVDLACPTIPVFAWEFSTLPNETWFGEPRHDWRYVFDKVGTAITHSAFTADTVRQAMTPEFPVASIPAPVWDRFAAIRKRLSIANHPDGVDLHVAGTVIDSRTVDLSPYSVPRRRDPKPNLVRPPALARREPVKVHIDGVVYTSVFNPYDGRKNWYDMVSAFCWAFRDAEDATLVLKLTHHDVRIGIDNLLENVYKLTPFKCRILLIHGYLSDADYENLVSATTYVLNTSHGEGQCLPLMEFMSCGKPAIAPRNTAMADYIDHENAFVLDSSTEPSHWPHDPRQAYRTLRYRIDWGTLLAAYKDSYRVAKQDPDRYWQMAEHAVRRLQRHCSHAVTRERLLAFFANHPRMNGNGLAKIVEKVGV</sequence>
<dbReference type="EMBL" id="CP013232">
    <property type="protein sequence ID" value="AMO94114.1"/>
    <property type="molecule type" value="Genomic_DNA"/>
</dbReference>
<dbReference type="RefSeq" id="WP_061539251.1">
    <property type="nucleotide sequence ID" value="NZ_CP013232.1"/>
</dbReference>
<dbReference type="GO" id="GO:0016740">
    <property type="term" value="F:transferase activity"/>
    <property type="evidence" value="ECO:0007669"/>
    <property type="project" value="UniProtKB-KW"/>
</dbReference>
<dbReference type="AlphaFoldDB" id="A0A127P8Z7"/>
<evidence type="ECO:0000313" key="1">
    <source>
        <dbReference type="EMBL" id="AMO94114.1"/>
    </source>
</evidence>
<dbReference type="SUPFAM" id="SSF53756">
    <property type="entry name" value="UDP-Glycosyltransferase/glycogen phosphorylase"/>
    <property type="match status" value="1"/>
</dbReference>
<protein>
    <submittedName>
        <fullName evidence="1">Glycosyl transferases group 1 family protein</fullName>
    </submittedName>
</protein>
<dbReference type="OrthoDB" id="570545at2"/>
<keyword evidence="1" id="KW-0808">Transferase</keyword>
<evidence type="ECO:0000313" key="2">
    <source>
        <dbReference type="Proteomes" id="UP000072421"/>
    </source>
</evidence>
<gene>
    <name evidence="1" type="ORF">CFter6_1404</name>
</gene>
<dbReference type="PATRIC" id="fig|158899.10.peg.1415"/>
<dbReference type="PANTHER" id="PTHR46656:SF3">
    <property type="entry name" value="PUTATIVE-RELATED"/>
    <property type="match status" value="1"/>
</dbReference>
<accession>A0A127P8Z7</accession>